<reference evidence="1" key="1">
    <citation type="submission" date="2018-08" db="EMBL/GenBank/DDBJ databases">
        <authorList>
            <consortium name="GenomeTrakr network: Whole genome sequencing for foodborne pathogen traceback"/>
        </authorList>
    </citation>
    <scope>NUCLEOTIDE SEQUENCE</scope>
    <source>
        <strain evidence="1">FSIS11812504</strain>
    </source>
</reference>
<proteinExistence type="predicted"/>
<comment type="caution">
    <text evidence="1">The sequence shown here is derived from an EMBL/GenBank/DDBJ whole genome shotgun (WGS) entry which is preliminary data.</text>
</comment>
<feature type="non-terminal residue" evidence="1">
    <location>
        <position position="1"/>
    </location>
</feature>
<protein>
    <submittedName>
        <fullName evidence="1">Uncharacterized protein</fullName>
    </submittedName>
</protein>
<dbReference type="AlphaFoldDB" id="A0A600DA44"/>
<dbReference type="EMBL" id="AAKMFT010000153">
    <property type="protein sequence ID" value="ECT2693890.1"/>
    <property type="molecule type" value="Genomic_DNA"/>
</dbReference>
<evidence type="ECO:0000313" key="1">
    <source>
        <dbReference type="EMBL" id="ECT2693890.1"/>
    </source>
</evidence>
<sequence>LCRQLVERVAELRDKNGKIIRCPFARILHGRGSCRSAERQKIASVPAKKSEQEIPVFYSDAG</sequence>
<accession>A0A600DA44</accession>
<gene>
    <name evidence="1" type="ORF">DYT81_23360</name>
</gene>
<name>A0A600DA44_SALET</name>
<organism evidence="1">
    <name type="scientific">Salmonella enterica subsp. enterica serovar Reading</name>
    <dbReference type="NCBI Taxonomy" id="165302"/>
    <lineage>
        <taxon>Bacteria</taxon>
        <taxon>Pseudomonadati</taxon>
        <taxon>Pseudomonadota</taxon>
        <taxon>Gammaproteobacteria</taxon>
        <taxon>Enterobacterales</taxon>
        <taxon>Enterobacteriaceae</taxon>
        <taxon>Salmonella</taxon>
    </lineage>
</organism>